<dbReference type="Proteomes" id="UP000001542">
    <property type="component" value="Unassembled WGS sequence"/>
</dbReference>
<dbReference type="EMBL" id="DS113337">
    <property type="protein sequence ID" value="EAY10457.1"/>
    <property type="molecule type" value="Genomic_DNA"/>
</dbReference>
<reference evidence="2" key="2">
    <citation type="journal article" date="2007" name="Science">
        <title>Draft genome sequence of the sexually transmitted pathogen Trichomonas vaginalis.</title>
        <authorList>
            <person name="Carlton J.M."/>
            <person name="Hirt R.P."/>
            <person name="Silva J.C."/>
            <person name="Delcher A.L."/>
            <person name="Schatz M."/>
            <person name="Zhao Q."/>
            <person name="Wortman J.R."/>
            <person name="Bidwell S.L."/>
            <person name="Alsmark U.C.M."/>
            <person name="Besteiro S."/>
            <person name="Sicheritz-Ponten T."/>
            <person name="Noel C.J."/>
            <person name="Dacks J.B."/>
            <person name="Foster P.G."/>
            <person name="Simillion C."/>
            <person name="Van de Peer Y."/>
            <person name="Miranda-Saavedra D."/>
            <person name="Barton G.J."/>
            <person name="Westrop G.D."/>
            <person name="Mueller S."/>
            <person name="Dessi D."/>
            <person name="Fiori P.L."/>
            <person name="Ren Q."/>
            <person name="Paulsen I."/>
            <person name="Zhang H."/>
            <person name="Bastida-Corcuera F.D."/>
            <person name="Simoes-Barbosa A."/>
            <person name="Brown M.T."/>
            <person name="Hayes R.D."/>
            <person name="Mukherjee M."/>
            <person name="Okumura C.Y."/>
            <person name="Schneider R."/>
            <person name="Smith A.J."/>
            <person name="Vanacova S."/>
            <person name="Villalvazo M."/>
            <person name="Haas B.J."/>
            <person name="Pertea M."/>
            <person name="Feldblyum T.V."/>
            <person name="Utterback T.R."/>
            <person name="Shu C.L."/>
            <person name="Osoegawa K."/>
            <person name="de Jong P.J."/>
            <person name="Hrdy I."/>
            <person name="Horvathova L."/>
            <person name="Zubacova Z."/>
            <person name="Dolezal P."/>
            <person name="Malik S.B."/>
            <person name="Logsdon J.M. Jr."/>
            <person name="Henze K."/>
            <person name="Gupta A."/>
            <person name="Wang C.C."/>
            <person name="Dunne R.L."/>
            <person name="Upcroft J.A."/>
            <person name="Upcroft P."/>
            <person name="White O."/>
            <person name="Salzberg S.L."/>
            <person name="Tang P."/>
            <person name="Chiu C.-H."/>
            <person name="Lee Y.-S."/>
            <person name="Embley T.M."/>
            <person name="Coombs G.H."/>
            <person name="Mottram J.C."/>
            <person name="Tachezy J."/>
            <person name="Fraser-Liggett C.M."/>
            <person name="Johnson P.J."/>
        </authorList>
    </citation>
    <scope>NUCLEOTIDE SEQUENCE [LARGE SCALE GENOMIC DNA]</scope>
    <source>
        <strain evidence="2">G3</strain>
    </source>
</reference>
<gene>
    <name evidence="2" type="ORF">TVAG_483670</name>
</gene>
<feature type="coiled-coil region" evidence="1">
    <location>
        <begin position="55"/>
        <end position="120"/>
    </location>
</feature>
<organism evidence="2 3">
    <name type="scientific">Trichomonas vaginalis (strain ATCC PRA-98 / G3)</name>
    <dbReference type="NCBI Taxonomy" id="412133"/>
    <lineage>
        <taxon>Eukaryota</taxon>
        <taxon>Metamonada</taxon>
        <taxon>Parabasalia</taxon>
        <taxon>Trichomonadida</taxon>
        <taxon>Trichomonadidae</taxon>
        <taxon>Trichomonas</taxon>
    </lineage>
</organism>
<name>A2EA11_TRIV3</name>
<dbReference type="KEGG" id="tva:4768391"/>
<dbReference type="VEuPathDB" id="TrichDB:TVAG_483670"/>
<dbReference type="AlphaFoldDB" id="A2EA11"/>
<reference evidence="2" key="1">
    <citation type="submission" date="2006-10" db="EMBL/GenBank/DDBJ databases">
        <authorList>
            <person name="Amadeo P."/>
            <person name="Zhao Q."/>
            <person name="Wortman J."/>
            <person name="Fraser-Liggett C."/>
            <person name="Carlton J."/>
        </authorList>
    </citation>
    <scope>NUCLEOTIDE SEQUENCE</scope>
    <source>
        <strain evidence="2">G3</strain>
    </source>
</reference>
<dbReference type="InParanoid" id="A2EA11"/>
<protein>
    <submittedName>
        <fullName evidence="2">Uncharacterized protein</fullName>
    </submittedName>
</protein>
<accession>A2EA11</accession>
<keyword evidence="1" id="KW-0175">Coiled coil</keyword>
<sequence>MTRTEDIFNQFINLKLIKNQIENSADINEVRKGFQELCGMFELSNIINSLLIQKFQQHNQENQKITQQNEEIKRLNDKMLETEIVLRNTCKINKKLQRKIEDLQSSKENATKLKNQLAKSCELIHRLQTDQESLQLKLAKQESYRIEIAKLKSDNDDLSYQVRQLTEKLNNNSQHLSTAKHLAKQFKSKLIKNKQKFQQLKERYDLIKQNEKDNGVFTYIAMIADSLGTKISGIDIKNDVDHICQYSSNLKRALSGNPSQSYPLKQKFDNLTKDILEFEEYARQISFK</sequence>
<dbReference type="RefSeq" id="XP_001322680.1">
    <property type="nucleotide sequence ID" value="XM_001322645.1"/>
</dbReference>
<dbReference type="VEuPathDB" id="TrichDB:TVAGG3_0981220"/>
<dbReference type="SMR" id="A2EA11"/>
<feature type="coiled-coil region" evidence="1">
    <location>
        <begin position="148"/>
        <end position="203"/>
    </location>
</feature>
<proteinExistence type="predicted"/>
<evidence type="ECO:0000256" key="1">
    <source>
        <dbReference type="SAM" id="Coils"/>
    </source>
</evidence>
<evidence type="ECO:0000313" key="3">
    <source>
        <dbReference type="Proteomes" id="UP000001542"/>
    </source>
</evidence>
<keyword evidence="3" id="KW-1185">Reference proteome</keyword>
<evidence type="ECO:0000313" key="2">
    <source>
        <dbReference type="EMBL" id="EAY10457.1"/>
    </source>
</evidence>